<name>A0A078HDF7_BRANA</name>
<dbReference type="PaxDb" id="3708-A0A078HDF7"/>
<gene>
    <name evidence="1" type="primary">BnaC03g58670D</name>
    <name evidence="1" type="ORF">GSBRNA2T00059184001</name>
</gene>
<reference evidence="1 2" key="1">
    <citation type="journal article" date="2014" name="Science">
        <title>Plant genetics. Early allopolyploid evolution in the post-Neolithic Brassica napus oilseed genome.</title>
        <authorList>
            <person name="Chalhoub B."/>
            <person name="Denoeud F."/>
            <person name="Liu S."/>
            <person name="Parkin I.A."/>
            <person name="Tang H."/>
            <person name="Wang X."/>
            <person name="Chiquet J."/>
            <person name="Belcram H."/>
            <person name="Tong C."/>
            <person name="Samans B."/>
            <person name="Correa M."/>
            <person name="Da Silva C."/>
            <person name="Just J."/>
            <person name="Falentin C."/>
            <person name="Koh C.S."/>
            <person name="Le Clainche I."/>
            <person name="Bernard M."/>
            <person name="Bento P."/>
            <person name="Noel B."/>
            <person name="Labadie K."/>
            <person name="Alberti A."/>
            <person name="Charles M."/>
            <person name="Arnaud D."/>
            <person name="Guo H."/>
            <person name="Daviaud C."/>
            <person name="Alamery S."/>
            <person name="Jabbari K."/>
            <person name="Zhao M."/>
            <person name="Edger P.P."/>
            <person name="Chelaifa H."/>
            <person name="Tack D."/>
            <person name="Lassalle G."/>
            <person name="Mestiri I."/>
            <person name="Schnel N."/>
            <person name="Le Paslier M.C."/>
            <person name="Fan G."/>
            <person name="Renault V."/>
            <person name="Bayer P.E."/>
            <person name="Golicz A.A."/>
            <person name="Manoli S."/>
            <person name="Lee T.H."/>
            <person name="Thi V.H."/>
            <person name="Chalabi S."/>
            <person name="Hu Q."/>
            <person name="Fan C."/>
            <person name="Tollenaere R."/>
            <person name="Lu Y."/>
            <person name="Battail C."/>
            <person name="Shen J."/>
            <person name="Sidebottom C.H."/>
            <person name="Wang X."/>
            <person name="Canaguier A."/>
            <person name="Chauveau A."/>
            <person name="Berard A."/>
            <person name="Deniot G."/>
            <person name="Guan M."/>
            <person name="Liu Z."/>
            <person name="Sun F."/>
            <person name="Lim Y.P."/>
            <person name="Lyons E."/>
            <person name="Town C.D."/>
            <person name="Bancroft I."/>
            <person name="Wang X."/>
            <person name="Meng J."/>
            <person name="Ma J."/>
            <person name="Pires J.C."/>
            <person name="King G.J."/>
            <person name="Brunel D."/>
            <person name="Delourme R."/>
            <person name="Renard M."/>
            <person name="Aury J.M."/>
            <person name="Adams K.L."/>
            <person name="Batley J."/>
            <person name="Snowdon R.J."/>
            <person name="Tost J."/>
            <person name="Edwards D."/>
            <person name="Zhou Y."/>
            <person name="Hua W."/>
            <person name="Sharpe A.G."/>
            <person name="Paterson A.H."/>
            <person name="Guan C."/>
            <person name="Wincker P."/>
        </authorList>
    </citation>
    <scope>NUCLEOTIDE SEQUENCE [LARGE SCALE GENOMIC DNA]</scope>
    <source>
        <strain evidence="2">cv. Darmor-bzh</strain>
    </source>
</reference>
<proteinExistence type="predicted"/>
<protein>
    <submittedName>
        <fullName evidence="1">BnaC03g58670D protein</fullName>
    </submittedName>
</protein>
<dbReference type="Proteomes" id="UP000028999">
    <property type="component" value="Unassembled WGS sequence"/>
</dbReference>
<sequence>MRIFKKKVFRPRIGDR</sequence>
<accession>A0A078HDF7</accession>
<evidence type="ECO:0000313" key="2">
    <source>
        <dbReference type="Proteomes" id="UP000028999"/>
    </source>
</evidence>
<dbReference type="EMBL" id="LK032359">
    <property type="protein sequence ID" value="CDY35746.1"/>
    <property type="molecule type" value="Genomic_DNA"/>
</dbReference>
<keyword evidence="2" id="KW-1185">Reference proteome</keyword>
<dbReference type="AlphaFoldDB" id="A0A078HDF7"/>
<organism evidence="1 2">
    <name type="scientific">Brassica napus</name>
    <name type="common">Rape</name>
    <dbReference type="NCBI Taxonomy" id="3708"/>
    <lineage>
        <taxon>Eukaryota</taxon>
        <taxon>Viridiplantae</taxon>
        <taxon>Streptophyta</taxon>
        <taxon>Embryophyta</taxon>
        <taxon>Tracheophyta</taxon>
        <taxon>Spermatophyta</taxon>
        <taxon>Magnoliopsida</taxon>
        <taxon>eudicotyledons</taxon>
        <taxon>Gunneridae</taxon>
        <taxon>Pentapetalae</taxon>
        <taxon>rosids</taxon>
        <taxon>malvids</taxon>
        <taxon>Brassicales</taxon>
        <taxon>Brassicaceae</taxon>
        <taxon>Brassiceae</taxon>
        <taxon>Brassica</taxon>
    </lineage>
</organism>
<evidence type="ECO:0000313" key="1">
    <source>
        <dbReference type="EMBL" id="CDY35746.1"/>
    </source>
</evidence>